<feature type="chain" id="PRO_5009178145" description="WxL domain-containing protein" evidence="1">
    <location>
        <begin position="28"/>
        <end position="189"/>
    </location>
</feature>
<gene>
    <name evidence="2" type="ORF">BCR24_09500</name>
</gene>
<proteinExistence type="predicted"/>
<dbReference type="EMBL" id="MIKC01000042">
    <property type="protein sequence ID" value="OEG20147.1"/>
    <property type="molecule type" value="Genomic_DNA"/>
</dbReference>
<evidence type="ECO:0000313" key="3">
    <source>
        <dbReference type="Proteomes" id="UP000094469"/>
    </source>
</evidence>
<comment type="caution">
    <text evidence="2">The sequence shown here is derived from an EMBL/GenBank/DDBJ whole genome shotgun (WGS) entry which is preliminary data.</text>
</comment>
<dbReference type="OrthoDB" id="2194000at2"/>
<dbReference type="RefSeq" id="WP_069641465.1">
    <property type="nucleotide sequence ID" value="NZ_JAFBEZ010000008.1"/>
</dbReference>
<name>A0A1E5H5A0_9ENTE</name>
<dbReference type="Proteomes" id="UP000094469">
    <property type="component" value="Unassembled WGS sequence"/>
</dbReference>
<dbReference type="AlphaFoldDB" id="A0A1E5H5A0"/>
<evidence type="ECO:0008006" key="4">
    <source>
        <dbReference type="Google" id="ProtNLM"/>
    </source>
</evidence>
<evidence type="ECO:0000256" key="1">
    <source>
        <dbReference type="SAM" id="SignalP"/>
    </source>
</evidence>
<feature type="signal peptide" evidence="1">
    <location>
        <begin position="1"/>
        <end position="27"/>
    </location>
</feature>
<organism evidence="2 3">
    <name type="scientific">Enterococcus ureilyticus</name>
    <dbReference type="NCBI Taxonomy" id="1131292"/>
    <lineage>
        <taxon>Bacteria</taxon>
        <taxon>Bacillati</taxon>
        <taxon>Bacillota</taxon>
        <taxon>Bacilli</taxon>
        <taxon>Lactobacillales</taxon>
        <taxon>Enterococcaceae</taxon>
        <taxon>Enterococcus</taxon>
    </lineage>
</organism>
<accession>A0A1E5H5A0</accession>
<keyword evidence="3" id="KW-1185">Reference proteome</keyword>
<protein>
    <recommendedName>
        <fullName evidence="4">WxL domain-containing protein</fullName>
    </recommendedName>
</protein>
<keyword evidence="1" id="KW-0732">Signal</keyword>
<dbReference type="STRING" id="1131292.BCR24_09500"/>
<evidence type="ECO:0000313" key="2">
    <source>
        <dbReference type="EMBL" id="OEG20147.1"/>
    </source>
</evidence>
<sequence length="189" mass="19890">MKNKTINTGVALTILSSLLLFPMTIHAAEDTNGNSKVNAELVGGTLSLGDLSNGTADMSFVGTIDGTSKTLTDTNKSTSNVVVNDFRGLSDGSWELSVQEAIPEDKQSSTYGLENNKMTLSVNLQGDNTTSVGKKSITNAAIKVTSSENDAARGSHSLLLNGELGINEKTKALKGELTTLKWTLIGEQP</sequence>
<reference evidence="3" key="1">
    <citation type="submission" date="2016-09" db="EMBL/GenBank/DDBJ databases">
        <authorList>
            <person name="Gulvik C.A."/>
        </authorList>
    </citation>
    <scope>NUCLEOTIDE SEQUENCE [LARGE SCALE GENOMIC DNA]</scope>
    <source>
        <strain evidence="3">LMG 26676</strain>
    </source>
</reference>